<feature type="binding site" evidence="4 7">
    <location>
        <begin position="118"/>
        <end position="120"/>
    </location>
    <ligand>
        <name>NAD(+)</name>
        <dbReference type="ChEBI" id="CHEBI:57540"/>
    </ligand>
</feature>
<dbReference type="GO" id="GO:0030060">
    <property type="term" value="F:L-malate dehydrogenase (NAD+) activity"/>
    <property type="evidence" value="ECO:0007669"/>
    <property type="project" value="UniProtKB-UniRule"/>
</dbReference>
<keyword evidence="3 4" id="KW-0520">NAD</keyword>
<evidence type="ECO:0000313" key="11">
    <source>
        <dbReference type="Proteomes" id="UP000274046"/>
    </source>
</evidence>
<protein>
    <recommendedName>
        <fullName evidence="4">Malate dehydrogenase</fullName>
        <ecNumber evidence="4">1.1.1.37</ecNumber>
    </recommendedName>
</protein>
<dbReference type="InterPro" id="IPR001236">
    <property type="entry name" value="Lactate/malate_DH_N"/>
</dbReference>
<dbReference type="InterPro" id="IPR022383">
    <property type="entry name" value="Lactate/malate_DH_C"/>
</dbReference>
<evidence type="ECO:0000256" key="1">
    <source>
        <dbReference type="ARBA" id="ARBA00022532"/>
    </source>
</evidence>
<dbReference type="SUPFAM" id="SSF51735">
    <property type="entry name" value="NAD(P)-binding Rossmann-fold domains"/>
    <property type="match status" value="1"/>
</dbReference>
<feature type="binding site" evidence="4 6">
    <location>
        <position position="88"/>
    </location>
    <ligand>
        <name>substrate</name>
    </ligand>
</feature>
<dbReference type="PANTHER" id="PTHR43128:SF16">
    <property type="entry name" value="L-LACTATE DEHYDROGENASE"/>
    <property type="match status" value="1"/>
</dbReference>
<dbReference type="CDD" id="cd01339">
    <property type="entry name" value="LDH-like_MDH"/>
    <property type="match status" value="1"/>
</dbReference>
<dbReference type="Pfam" id="PF02866">
    <property type="entry name" value="Ldh_1_C"/>
    <property type="match status" value="1"/>
</dbReference>
<dbReference type="Gene3D" id="3.40.50.720">
    <property type="entry name" value="NAD(P)-binding Rossmann-like Domain"/>
    <property type="match status" value="1"/>
</dbReference>
<dbReference type="PRINTS" id="PR00086">
    <property type="entry name" value="LLDHDRGNASE"/>
</dbReference>
<dbReference type="InterPro" id="IPR001557">
    <property type="entry name" value="L-lactate/malate_DH"/>
</dbReference>
<evidence type="ECO:0000256" key="2">
    <source>
        <dbReference type="ARBA" id="ARBA00023002"/>
    </source>
</evidence>
<evidence type="ECO:0000256" key="3">
    <source>
        <dbReference type="ARBA" id="ARBA00023027"/>
    </source>
</evidence>
<evidence type="ECO:0000259" key="9">
    <source>
        <dbReference type="Pfam" id="PF02866"/>
    </source>
</evidence>
<dbReference type="HAMAP" id="MF_00487">
    <property type="entry name" value="Malate_dehydrog_3"/>
    <property type="match status" value="1"/>
</dbReference>
<keyword evidence="11" id="KW-1185">Reference proteome</keyword>
<organism evidence="10 11">
    <name type="scientific">Pedobacter jejuensis</name>
    <dbReference type="NCBI Taxonomy" id="1268550"/>
    <lineage>
        <taxon>Bacteria</taxon>
        <taxon>Pseudomonadati</taxon>
        <taxon>Bacteroidota</taxon>
        <taxon>Sphingobacteriia</taxon>
        <taxon>Sphingobacteriales</taxon>
        <taxon>Sphingobacteriaceae</taxon>
        <taxon>Pedobacter</taxon>
    </lineage>
</organism>
<feature type="binding site" evidence="4 7">
    <location>
        <position position="32"/>
    </location>
    <ligand>
        <name>NAD(+)</name>
        <dbReference type="ChEBI" id="CHEBI:57540"/>
    </ligand>
</feature>
<dbReference type="AlphaFoldDB" id="A0A3N0BWQ2"/>
<dbReference type="NCBIfam" id="TIGR01763">
    <property type="entry name" value="MalateDH_bact"/>
    <property type="match status" value="1"/>
</dbReference>
<feature type="binding site" evidence="4 6">
    <location>
        <position position="82"/>
    </location>
    <ligand>
        <name>substrate</name>
    </ligand>
</feature>
<keyword evidence="1 4" id="KW-0816">Tricarboxylic acid cycle</keyword>
<dbReference type="GO" id="GO:0006099">
    <property type="term" value="P:tricarboxylic acid cycle"/>
    <property type="evidence" value="ECO:0007669"/>
    <property type="project" value="UniProtKB-UniRule"/>
</dbReference>
<dbReference type="FunFam" id="3.40.50.720:FF:000018">
    <property type="entry name" value="Malate dehydrogenase"/>
    <property type="match status" value="1"/>
</dbReference>
<evidence type="ECO:0000313" key="10">
    <source>
        <dbReference type="EMBL" id="RNL54101.1"/>
    </source>
</evidence>
<sequence length="312" mass="33074">MKVTVVGAGAVGATCADNIARKELANELVLLDIKEGFAEGKAIDMMQTATLLGFDTKITGVTNDYSKTAGSDVVVITSGLPRKPGMTREELIGINAGIVKGVAENILKYSPETIIIVISNPMDTMTYLALKSLGLPKNRIIGMGGTLDSSRFKFYLSQALNCNPSDLQGFVIGGHGDTTMIPLTRLATYQSLPVSNLLDKATLDKVAADTMVGGATLTGLIGTSAWYAPGAAGAALVEAILRDEKKLFTCCVSLEGEYGQQDICLGVPVIIGRNGWEKIIDFKLTDEEQTAFNKSADAVRNMNSVLADMKLV</sequence>
<dbReference type="Proteomes" id="UP000274046">
    <property type="component" value="Unassembled WGS sequence"/>
</dbReference>
<comment type="caution">
    <text evidence="10">The sequence shown here is derived from an EMBL/GenBank/DDBJ whole genome shotgun (WGS) entry which is preliminary data.</text>
</comment>
<dbReference type="PANTHER" id="PTHR43128">
    <property type="entry name" value="L-2-HYDROXYCARBOXYLATE DEHYDROGENASE (NAD(P)(+))"/>
    <property type="match status" value="1"/>
</dbReference>
<comment type="function">
    <text evidence="4">Catalyzes the reversible oxidation of malate to oxaloacetate.</text>
</comment>
<gene>
    <name evidence="4 10" type="primary">mdh</name>
    <name evidence="10" type="ORF">D7004_08350</name>
</gene>
<dbReference type="GO" id="GO:0004459">
    <property type="term" value="F:L-lactate dehydrogenase (NAD+) activity"/>
    <property type="evidence" value="ECO:0007669"/>
    <property type="project" value="TreeGrafter"/>
</dbReference>
<keyword evidence="2 4" id="KW-0560">Oxidoreductase</keyword>
<feature type="binding site" evidence="4 6">
    <location>
        <position position="151"/>
    </location>
    <ligand>
        <name>substrate</name>
    </ligand>
</feature>
<dbReference type="InterPro" id="IPR011275">
    <property type="entry name" value="Malate_DH_type3"/>
</dbReference>
<accession>A0A3N0BWQ2</accession>
<dbReference type="Pfam" id="PF00056">
    <property type="entry name" value="Ldh_1_N"/>
    <property type="match status" value="1"/>
</dbReference>
<comment type="catalytic activity">
    <reaction evidence="4">
        <text>(S)-malate + NAD(+) = oxaloacetate + NADH + H(+)</text>
        <dbReference type="Rhea" id="RHEA:21432"/>
        <dbReference type="ChEBI" id="CHEBI:15378"/>
        <dbReference type="ChEBI" id="CHEBI:15589"/>
        <dbReference type="ChEBI" id="CHEBI:16452"/>
        <dbReference type="ChEBI" id="CHEBI:57540"/>
        <dbReference type="ChEBI" id="CHEBI:57945"/>
        <dbReference type="EC" id="1.1.1.37"/>
    </reaction>
</comment>
<feature type="domain" description="Lactate/malate dehydrogenase N-terminal" evidence="8">
    <location>
        <begin position="1"/>
        <end position="142"/>
    </location>
</feature>
<dbReference type="SUPFAM" id="SSF56327">
    <property type="entry name" value="LDH C-terminal domain-like"/>
    <property type="match status" value="1"/>
</dbReference>
<dbReference type="InterPro" id="IPR015955">
    <property type="entry name" value="Lactate_DH/Glyco_Ohase_4_C"/>
</dbReference>
<evidence type="ECO:0000256" key="7">
    <source>
        <dbReference type="PIRSR" id="PIRSR000102-3"/>
    </source>
</evidence>
<dbReference type="InterPro" id="IPR036291">
    <property type="entry name" value="NAD(P)-bd_dom_sf"/>
</dbReference>
<evidence type="ECO:0000256" key="5">
    <source>
        <dbReference type="PIRSR" id="PIRSR000102-1"/>
    </source>
</evidence>
<dbReference type="Gene3D" id="3.90.110.10">
    <property type="entry name" value="Lactate dehydrogenase/glycoside hydrolase, family 4, C-terminal"/>
    <property type="match status" value="1"/>
</dbReference>
<name>A0A3N0BWQ2_9SPHI</name>
<feature type="binding site" evidence="4 7">
    <location>
        <begin position="7"/>
        <end position="12"/>
    </location>
    <ligand>
        <name>NAD(+)</name>
        <dbReference type="ChEBI" id="CHEBI:57540"/>
    </ligand>
</feature>
<reference evidence="10 11" key="1">
    <citation type="submission" date="2018-10" db="EMBL/GenBank/DDBJ databases">
        <title>Genome sequencing of Pedobacter jejuensis TNB23.</title>
        <authorList>
            <person name="Cho Y.-J."/>
            <person name="Cho A."/>
            <person name="Kim O.-S."/>
        </authorList>
    </citation>
    <scope>NUCLEOTIDE SEQUENCE [LARGE SCALE GENOMIC DNA]</scope>
    <source>
        <strain evidence="10 11">TNB23</strain>
    </source>
</reference>
<dbReference type="OrthoDB" id="9802969at2"/>
<evidence type="ECO:0000259" key="8">
    <source>
        <dbReference type="Pfam" id="PF00056"/>
    </source>
</evidence>
<feature type="binding site" evidence="4 7">
    <location>
        <position position="95"/>
    </location>
    <ligand>
        <name>NAD(+)</name>
        <dbReference type="ChEBI" id="CHEBI:57540"/>
    </ligand>
</feature>
<dbReference type="EMBL" id="RBEE01000012">
    <property type="protein sequence ID" value="RNL54101.1"/>
    <property type="molecule type" value="Genomic_DNA"/>
</dbReference>
<feature type="binding site" evidence="4 6">
    <location>
        <position position="120"/>
    </location>
    <ligand>
        <name>substrate</name>
    </ligand>
</feature>
<feature type="active site" description="Proton acceptor" evidence="4 5">
    <location>
        <position position="175"/>
    </location>
</feature>
<feature type="domain" description="Lactate/malate dehydrogenase C-terminal" evidence="9">
    <location>
        <begin position="146"/>
        <end position="301"/>
    </location>
</feature>
<evidence type="ECO:0000256" key="4">
    <source>
        <dbReference type="HAMAP-Rule" id="MF_00487"/>
    </source>
</evidence>
<evidence type="ECO:0000256" key="6">
    <source>
        <dbReference type="PIRSR" id="PIRSR000102-2"/>
    </source>
</evidence>
<dbReference type="PIRSF" id="PIRSF000102">
    <property type="entry name" value="Lac_mal_DH"/>
    <property type="match status" value="1"/>
</dbReference>
<dbReference type="RefSeq" id="WP_123205424.1">
    <property type="nucleotide sequence ID" value="NZ_RBEE01000012.1"/>
</dbReference>
<dbReference type="GO" id="GO:0006089">
    <property type="term" value="P:lactate metabolic process"/>
    <property type="evidence" value="ECO:0007669"/>
    <property type="project" value="TreeGrafter"/>
</dbReference>
<dbReference type="EC" id="1.1.1.37" evidence="4"/>
<comment type="similarity">
    <text evidence="4">Belongs to the LDH/MDH superfamily. MDH type 3 family.</text>
</comment>
<dbReference type="NCBIfam" id="NF004863">
    <property type="entry name" value="PRK06223.1"/>
    <property type="match status" value="1"/>
</dbReference>
<proteinExistence type="inferred from homology"/>